<comment type="similarity">
    <text evidence="2">Belongs to the EamA transporter family.</text>
</comment>
<feature type="domain" description="EamA" evidence="7">
    <location>
        <begin position="6"/>
        <end position="144"/>
    </location>
</feature>
<comment type="subcellular location">
    <subcellularLocation>
        <location evidence="1">Endomembrane system</location>
        <topology evidence="1">Multi-pass membrane protein</topology>
    </subcellularLocation>
</comment>
<evidence type="ECO:0000256" key="2">
    <source>
        <dbReference type="ARBA" id="ARBA00007362"/>
    </source>
</evidence>
<dbReference type="AlphaFoldDB" id="A0A0A0DH35"/>
<evidence type="ECO:0000313" key="9">
    <source>
        <dbReference type="Proteomes" id="UP000030019"/>
    </source>
</evidence>
<dbReference type="PANTHER" id="PTHR32322:SF2">
    <property type="entry name" value="EAMA DOMAIN-CONTAINING PROTEIN"/>
    <property type="match status" value="1"/>
</dbReference>
<keyword evidence="4 6" id="KW-1133">Transmembrane helix</keyword>
<reference evidence="8 9" key="1">
    <citation type="submission" date="2014-06" db="EMBL/GenBank/DDBJ databases">
        <authorList>
            <person name="Teng J.L."/>
            <person name="Huang Y."/>
            <person name="Tse H."/>
            <person name="Lau S.K."/>
            <person name="Woo P.C."/>
        </authorList>
    </citation>
    <scope>NUCLEOTIDE SEQUENCE [LARGE SCALE GENOMIC DNA]</scope>
    <source>
        <strain evidence="8 9">HKU4</strain>
    </source>
</reference>
<evidence type="ECO:0000313" key="8">
    <source>
        <dbReference type="EMBL" id="KGM37369.1"/>
    </source>
</evidence>
<dbReference type="InterPro" id="IPR000620">
    <property type="entry name" value="EamA_dom"/>
</dbReference>
<dbReference type="Pfam" id="PF00892">
    <property type="entry name" value="EamA"/>
    <property type="match status" value="2"/>
</dbReference>
<keyword evidence="5 6" id="KW-0472">Membrane</keyword>
<feature type="transmembrane region" description="Helical" evidence="6">
    <location>
        <begin position="217"/>
        <end position="237"/>
    </location>
</feature>
<feature type="transmembrane region" description="Helical" evidence="6">
    <location>
        <begin position="130"/>
        <end position="147"/>
    </location>
</feature>
<dbReference type="PATRIC" id="fig|176090.4.peg.807"/>
<protein>
    <submittedName>
        <fullName evidence="8">Drug/metabolite transporter (DMT) superfamily protein</fullName>
    </submittedName>
</protein>
<evidence type="ECO:0000256" key="5">
    <source>
        <dbReference type="ARBA" id="ARBA00023136"/>
    </source>
</evidence>
<evidence type="ECO:0000256" key="3">
    <source>
        <dbReference type="ARBA" id="ARBA00022692"/>
    </source>
</evidence>
<evidence type="ECO:0000259" key="7">
    <source>
        <dbReference type="Pfam" id="PF00892"/>
    </source>
</evidence>
<accession>A0A0A0DH35</accession>
<dbReference type="eggNOG" id="COG0697">
    <property type="taxonomic scope" value="Bacteria"/>
</dbReference>
<sequence>MSNTTKGTILTLIAGIAWGLSGTSGQYLMEQGFPVLVLTNIRLLLVGGLLLGYLLLTDRKKLKAMLRDRQTLGSILLFALFGLLLNQFSYLKSIYESNAGTATVLQYVCPVGILAYTCIKDRVAPTLTELLSIILAIGGTFLIATHGQLNQLTVTPAGLFWGLFAAFTYALYILIPIQLIKSWGSIPVIGIGMMMAGSALTPFSGLLHFHWKLSMEVYLSLAGIILIGTILAYTLFLKGASLVGPVKSSLLAAVEPISAVFFAFAIMHERFYLIDFAGMAMILIAVLLISLKDLVLEKKKGLL</sequence>
<comment type="caution">
    <text evidence="8">The sequence shown here is derived from an EMBL/GenBank/DDBJ whole genome shotgun (WGS) entry which is preliminary data.</text>
</comment>
<feature type="transmembrane region" description="Helical" evidence="6">
    <location>
        <begin position="189"/>
        <end position="211"/>
    </location>
</feature>
<feature type="transmembrane region" description="Helical" evidence="6">
    <location>
        <begin position="72"/>
        <end position="91"/>
    </location>
</feature>
<evidence type="ECO:0000256" key="6">
    <source>
        <dbReference type="SAM" id="Phobius"/>
    </source>
</evidence>
<proteinExistence type="inferred from homology"/>
<dbReference type="InterPro" id="IPR050638">
    <property type="entry name" value="AA-Vitamin_Transporters"/>
</dbReference>
<dbReference type="SUPFAM" id="SSF103481">
    <property type="entry name" value="Multidrug resistance efflux transporter EmrE"/>
    <property type="match status" value="2"/>
</dbReference>
<gene>
    <name evidence="8" type="ORF">SSIN_0814</name>
</gene>
<feature type="transmembrane region" description="Helical" evidence="6">
    <location>
        <begin position="159"/>
        <end position="177"/>
    </location>
</feature>
<feature type="transmembrane region" description="Helical" evidence="6">
    <location>
        <begin position="35"/>
        <end position="56"/>
    </location>
</feature>
<dbReference type="GO" id="GO:0016020">
    <property type="term" value="C:membrane"/>
    <property type="evidence" value="ECO:0007669"/>
    <property type="project" value="UniProtKB-SubCell"/>
</dbReference>
<feature type="domain" description="EamA" evidence="7">
    <location>
        <begin position="158"/>
        <end position="290"/>
    </location>
</feature>
<dbReference type="Proteomes" id="UP000030019">
    <property type="component" value="Unassembled WGS sequence"/>
</dbReference>
<organism evidence="8 9">
    <name type="scientific">Streptococcus sinensis</name>
    <dbReference type="NCBI Taxonomy" id="176090"/>
    <lineage>
        <taxon>Bacteria</taxon>
        <taxon>Bacillati</taxon>
        <taxon>Bacillota</taxon>
        <taxon>Bacilli</taxon>
        <taxon>Lactobacillales</taxon>
        <taxon>Streptococcaceae</taxon>
        <taxon>Streptococcus</taxon>
    </lineage>
</organism>
<feature type="transmembrane region" description="Helical" evidence="6">
    <location>
        <begin position="272"/>
        <end position="291"/>
    </location>
</feature>
<keyword evidence="3 6" id="KW-0812">Transmembrane</keyword>
<evidence type="ECO:0000256" key="1">
    <source>
        <dbReference type="ARBA" id="ARBA00004127"/>
    </source>
</evidence>
<dbReference type="InterPro" id="IPR037185">
    <property type="entry name" value="EmrE-like"/>
</dbReference>
<name>A0A0A0DH35_9STRE</name>
<keyword evidence="9" id="KW-1185">Reference proteome</keyword>
<dbReference type="PANTHER" id="PTHR32322">
    <property type="entry name" value="INNER MEMBRANE TRANSPORTER"/>
    <property type="match status" value="1"/>
</dbReference>
<dbReference type="EMBL" id="JPEN01000055">
    <property type="protein sequence ID" value="KGM37369.1"/>
    <property type="molecule type" value="Genomic_DNA"/>
</dbReference>
<evidence type="ECO:0000256" key="4">
    <source>
        <dbReference type="ARBA" id="ARBA00022989"/>
    </source>
</evidence>
<dbReference type="RefSeq" id="WP_037616066.1">
    <property type="nucleotide sequence ID" value="NZ_JPEN01000055.1"/>
</dbReference>
<feature type="transmembrane region" description="Helical" evidence="6">
    <location>
        <begin position="97"/>
        <end position="118"/>
    </location>
</feature>
<dbReference type="STRING" id="176090.SSIN_0814"/>
<feature type="transmembrane region" description="Helical" evidence="6">
    <location>
        <begin position="249"/>
        <end position="266"/>
    </location>
</feature>